<evidence type="ECO:0000256" key="1">
    <source>
        <dbReference type="SAM" id="MobiDB-lite"/>
    </source>
</evidence>
<name>A0A813K378_POLGL</name>
<dbReference type="EMBL" id="CAJNNW010028354">
    <property type="protein sequence ID" value="CAE8695722.1"/>
    <property type="molecule type" value="Genomic_DNA"/>
</dbReference>
<feature type="region of interest" description="Disordered" evidence="1">
    <location>
        <begin position="96"/>
        <end position="141"/>
    </location>
</feature>
<sequence>MTSNYCLKTLWPRIAEAFNVDLQAFRRQLDAQELAQRIFILHKVIFQFYGCWFCCLLLLLWLLLLLLLFVPFSFIWHPEQLEEDLGLPGASQRLRQGALVSHRKQHKQQNNNNDNDNDNNNSTKKDLFQTTQNRKIRNPVR</sequence>
<feature type="transmembrane region" description="Helical" evidence="2">
    <location>
        <begin position="46"/>
        <end position="76"/>
    </location>
</feature>
<keyword evidence="2" id="KW-0812">Transmembrane</keyword>
<gene>
    <name evidence="3" type="ORF">PGLA2088_LOCUS29512</name>
</gene>
<comment type="caution">
    <text evidence="3">The sequence shown here is derived from an EMBL/GenBank/DDBJ whole genome shotgun (WGS) entry which is preliminary data.</text>
</comment>
<feature type="compositionally biased region" description="Low complexity" evidence="1">
    <location>
        <begin position="110"/>
        <end position="121"/>
    </location>
</feature>
<evidence type="ECO:0000256" key="2">
    <source>
        <dbReference type="SAM" id="Phobius"/>
    </source>
</evidence>
<keyword evidence="2" id="KW-1133">Transmembrane helix</keyword>
<keyword evidence="2" id="KW-0472">Membrane</keyword>
<organism evidence="3 4">
    <name type="scientific">Polarella glacialis</name>
    <name type="common">Dinoflagellate</name>
    <dbReference type="NCBI Taxonomy" id="89957"/>
    <lineage>
        <taxon>Eukaryota</taxon>
        <taxon>Sar</taxon>
        <taxon>Alveolata</taxon>
        <taxon>Dinophyceae</taxon>
        <taxon>Suessiales</taxon>
        <taxon>Suessiaceae</taxon>
        <taxon>Polarella</taxon>
    </lineage>
</organism>
<evidence type="ECO:0000313" key="4">
    <source>
        <dbReference type="Proteomes" id="UP000626109"/>
    </source>
</evidence>
<proteinExistence type="predicted"/>
<protein>
    <submittedName>
        <fullName evidence="3">Uncharacterized protein</fullName>
    </submittedName>
</protein>
<dbReference type="Proteomes" id="UP000626109">
    <property type="component" value="Unassembled WGS sequence"/>
</dbReference>
<dbReference type="AlphaFoldDB" id="A0A813K378"/>
<evidence type="ECO:0000313" key="3">
    <source>
        <dbReference type="EMBL" id="CAE8695722.1"/>
    </source>
</evidence>
<reference evidence="3" key="1">
    <citation type="submission" date="2021-02" db="EMBL/GenBank/DDBJ databases">
        <authorList>
            <person name="Dougan E. K."/>
            <person name="Rhodes N."/>
            <person name="Thang M."/>
            <person name="Chan C."/>
        </authorList>
    </citation>
    <scope>NUCLEOTIDE SEQUENCE</scope>
</reference>
<accession>A0A813K378</accession>